<evidence type="ECO:0000259" key="1">
    <source>
        <dbReference type="Pfam" id="PF13175"/>
    </source>
</evidence>
<dbReference type="InterPro" id="IPR027417">
    <property type="entry name" value="P-loop_NTPase"/>
</dbReference>
<dbReference type="InterPro" id="IPR041685">
    <property type="entry name" value="AAA_GajA/Old/RecF-like"/>
</dbReference>
<dbReference type="Gene3D" id="3.40.50.300">
    <property type="entry name" value="P-loop containing nucleotide triphosphate hydrolases"/>
    <property type="match status" value="1"/>
</dbReference>
<accession>A0A9D1EGW5</accession>
<dbReference type="Proteomes" id="UP000824201">
    <property type="component" value="Unassembled WGS sequence"/>
</dbReference>
<evidence type="ECO:0000313" key="4">
    <source>
        <dbReference type="Proteomes" id="UP000824201"/>
    </source>
</evidence>
<dbReference type="CDD" id="cd01026">
    <property type="entry name" value="TOPRIM_OLD"/>
    <property type="match status" value="1"/>
</dbReference>
<dbReference type="PANTHER" id="PTHR43581">
    <property type="entry name" value="ATP/GTP PHOSPHATASE"/>
    <property type="match status" value="1"/>
</dbReference>
<dbReference type="SUPFAM" id="SSF52540">
    <property type="entry name" value="P-loop containing nucleoside triphosphate hydrolases"/>
    <property type="match status" value="1"/>
</dbReference>
<proteinExistence type="predicted"/>
<dbReference type="Pfam" id="PF13175">
    <property type="entry name" value="AAA_15"/>
    <property type="match status" value="2"/>
</dbReference>
<dbReference type="AlphaFoldDB" id="A0A9D1EGW5"/>
<sequence>MYISEIAIDGYKNCRDKSIISFHPGLNILVGENASGKTTIIDAIRMVLRDQEMGHISEDDFYKAFDLTDEKKNICIDLKMSNLTPQEKVTFLTWCNADFDAELHLEVEKNPNTKGYYKKSIWGGKAKSSAFEEETFDYIDVIYLPALRDAEGKLKNGRKSRLALLLKHQYKNEDRMAALVEEFSNFNKSVISNKDHKFDELEQAKNGINNAMIQSMGNVFGQSVNLQFSENTFSSILQNIKMVFFPHIGEVDEEKFRDVAINSLGYNNLLYVATVFAELEIINKQNNLFTVLLIEEPEAHLHPQIQSKLIKYLQSIAEQQKNLQIILTTHSAVIASSVNIESIIHISSKDFGISSMMISDFSLEKNEKNYLNRWMDITKSTLLFSKGVILVEGICEAMVIPALAPFVLKKYNEKNINKLPESLEEAGVTVINVNGINFKYFFPLFCDMAGSNEERLPIRCSAITDRDPKPKTIVDEDGKTKSIEVYPLTTGDGECGNEAAKMATVINETTNGRLFVSPLKTFEYDLAMNGNCSLMAEVIKEGWPKGDEDHSGVKNDCLKIQQKNNNYEDEESKREDAKYILNHIDHNDLGKGLFAQLLSEKLENGKTIQVPQYIENAIIWASGGKYNE</sequence>
<reference evidence="3" key="1">
    <citation type="submission" date="2020-10" db="EMBL/GenBank/DDBJ databases">
        <authorList>
            <person name="Gilroy R."/>
        </authorList>
    </citation>
    <scope>NUCLEOTIDE SEQUENCE</scope>
    <source>
        <strain evidence="3">ChiW13-3771</strain>
    </source>
</reference>
<reference evidence="3" key="2">
    <citation type="journal article" date="2021" name="PeerJ">
        <title>Extensive microbial diversity within the chicken gut microbiome revealed by metagenomics and culture.</title>
        <authorList>
            <person name="Gilroy R."/>
            <person name="Ravi A."/>
            <person name="Getino M."/>
            <person name="Pursley I."/>
            <person name="Horton D.L."/>
            <person name="Alikhan N.F."/>
            <person name="Baker D."/>
            <person name="Gharbi K."/>
            <person name="Hall N."/>
            <person name="Watson M."/>
            <person name="Adriaenssens E.M."/>
            <person name="Foster-Nyarko E."/>
            <person name="Jarju S."/>
            <person name="Secka A."/>
            <person name="Antonio M."/>
            <person name="Oren A."/>
            <person name="Chaudhuri R.R."/>
            <person name="La Ragione R."/>
            <person name="Hildebrand F."/>
            <person name="Pallen M.J."/>
        </authorList>
    </citation>
    <scope>NUCLEOTIDE SEQUENCE</scope>
    <source>
        <strain evidence="3">ChiW13-3771</strain>
    </source>
</reference>
<organism evidence="3 4">
    <name type="scientific">Candidatus Fimimorpha faecalis</name>
    <dbReference type="NCBI Taxonomy" id="2840824"/>
    <lineage>
        <taxon>Bacteria</taxon>
        <taxon>Bacillati</taxon>
        <taxon>Bacillota</taxon>
        <taxon>Clostridia</taxon>
        <taxon>Eubacteriales</taxon>
        <taxon>Candidatus Fimimorpha</taxon>
    </lineage>
</organism>
<dbReference type="EMBL" id="DVHN01000199">
    <property type="protein sequence ID" value="HIR90114.1"/>
    <property type="molecule type" value="Genomic_DNA"/>
</dbReference>
<evidence type="ECO:0000313" key="3">
    <source>
        <dbReference type="EMBL" id="HIR90114.1"/>
    </source>
</evidence>
<protein>
    <submittedName>
        <fullName evidence="3">AAA family ATPase</fullName>
    </submittedName>
</protein>
<gene>
    <name evidence="3" type="ORF">IAC96_14310</name>
</gene>
<name>A0A9D1EGW5_9FIRM</name>
<feature type="domain" description="Endonuclease GajA/Old nuclease/RecF-like AAA" evidence="1">
    <location>
        <begin position="1"/>
        <end position="118"/>
    </location>
</feature>
<dbReference type="InterPro" id="IPR051396">
    <property type="entry name" value="Bact_Antivir_Def_Nuclease"/>
</dbReference>
<evidence type="ECO:0000259" key="2">
    <source>
        <dbReference type="Pfam" id="PF20469"/>
    </source>
</evidence>
<dbReference type="Pfam" id="PF20469">
    <property type="entry name" value="OLD-like_TOPRIM"/>
    <property type="match status" value="1"/>
</dbReference>
<dbReference type="InterPro" id="IPR034139">
    <property type="entry name" value="TOPRIM_OLD"/>
</dbReference>
<comment type="caution">
    <text evidence="3">The sequence shown here is derived from an EMBL/GenBank/DDBJ whole genome shotgun (WGS) entry which is preliminary data.</text>
</comment>
<dbReference type="PANTHER" id="PTHR43581:SF4">
    <property type="entry name" value="ATP_GTP PHOSPHATASE"/>
    <property type="match status" value="1"/>
</dbReference>
<feature type="domain" description="Endonuclease GajA/Old nuclease/RecF-like AAA" evidence="1">
    <location>
        <begin position="167"/>
        <end position="335"/>
    </location>
</feature>
<feature type="domain" description="OLD protein-like TOPRIM" evidence="2">
    <location>
        <begin position="383"/>
        <end position="467"/>
    </location>
</feature>